<dbReference type="InterPro" id="IPR003653">
    <property type="entry name" value="Peptidase_C48_C"/>
</dbReference>
<feature type="region of interest" description="Disordered" evidence="4">
    <location>
        <begin position="614"/>
        <end position="638"/>
    </location>
</feature>
<dbReference type="EMBL" id="SDMP01000012">
    <property type="protein sequence ID" value="RYR24208.1"/>
    <property type="molecule type" value="Genomic_DNA"/>
</dbReference>
<comment type="similarity">
    <text evidence="1">Belongs to the peptidase C48 family.</text>
</comment>
<name>A0A445ACX4_ARAHY</name>
<protein>
    <recommendedName>
        <fullName evidence="5">Ubiquitin-like protease family profile domain-containing protein</fullName>
    </recommendedName>
</protein>
<dbReference type="GO" id="GO:0006508">
    <property type="term" value="P:proteolysis"/>
    <property type="evidence" value="ECO:0007669"/>
    <property type="project" value="UniProtKB-KW"/>
</dbReference>
<evidence type="ECO:0000256" key="1">
    <source>
        <dbReference type="ARBA" id="ARBA00005234"/>
    </source>
</evidence>
<feature type="compositionally biased region" description="Basic and acidic residues" evidence="4">
    <location>
        <begin position="453"/>
        <end position="464"/>
    </location>
</feature>
<feature type="compositionally biased region" description="Acidic residues" evidence="4">
    <location>
        <begin position="465"/>
        <end position="480"/>
    </location>
</feature>
<feature type="region of interest" description="Disordered" evidence="4">
    <location>
        <begin position="1"/>
        <end position="25"/>
    </location>
</feature>
<feature type="compositionally biased region" description="Polar residues" evidence="4">
    <location>
        <begin position="521"/>
        <end position="541"/>
    </location>
</feature>
<keyword evidence="2" id="KW-0645">Protease</keyword>
<evidence type="ECO:0000313" key="7">
    <source>
        <dbReference type="Proteomes" id="UP000289738"/>
    </source>
</evidence>
<feature type="compositionally biased region" description="Acidic residues" evidence="4">
    <location>
        <begin position="410"/>
        <end position="428"/>
    </location>
</feature>
<dbReference type="AlphaFoldDB" id="A0A445ACX4"/>
<dbReference type="Proteomes" id="UP000289738">
    <property type="component" value="Chromosome B02"/>
</dbReference>
<dbReference type="Gene3D" id="3.40.395.10">
    <property type="entry name" value="Adenoviral Proteinase, Chain A"/>
    <property type="match status" value="1"/>
</dbReference>
<feature type="region of interest" description="Disordered" evidence="4">
    <location>
        <begin position="711"/>
        <end position="734"/>
    </location>
</feature>
<evidence type="ECO:0000259" key="5">
    <source>
        <dbReference type="PROSITE" id="PS50600"/>
    </source>
</evidence>
<sequence>MADSSTSSTSSTSQNASKPRKRSQFRAKIKVQKIEIVVRNLHQNNIKLYVKNLKRKRSKYTQHKMAARNQTKDLKCATHLLSDKFRNMAEEKKAIVRDLGFGGLMHVPPLRVDHQLLRELANNFKLGENKLKTGYGSFQITPKTIGDALGINATGNLFPEKVEYKQLYKQLSDDDKIIYRRFQGKTLKSLTDEMMEIGVGSEEERLMFKRIFILYIQMAFLLPTTINKISPVHLAPIFKMDGISERNWGAHVLTFLIKGITDYQDKKKKAIDGCLFALMIIYFHLSENKGKKKAERPPKPWIANWTKEKLVERMTAEKEETLGIVKMAETRAREKMKEKEKKEKTQEIKKTKKRKASPTSSSETETATDSDTTTSESESQQDSEDSARKHPIKKGKKMDSRKRKQRQEEPDSDSESESEQSDESEESSPAEKEKEKKKTKTTPKKTQPKKKKVLVEDSPPKEDQYFDGETYEISSDELDEWLGQNVDKSAAEGENQPDLRSTEGRYVSSETIPAVNLGTDAPSSQGNTEQSSVNQPSQSIKKSPLLFYSRKKRQEKKAKTASMLSPSDSNMMVVREQTPSEALAIVPIQVFVPASQTTTETDFEPTPMLQIEGTTETTPETPKQLQETTPTVPPAPTKVHPDAEDAAALLMMARTASYVPKTDPGVPSFSLGLTDSSQEGASTQETEMEKSPEAANLIEQLDSLVQRIASSATKGKNTSPQIQRETGGESSAKFETPRGLYQITDDMKQKCYIWGTRLKEDADGNTNEYEEMCTLIGQGEYILMRMHLASLQAKSDIESQIVSAVCLILNNKNEKRFQEQIYCLPPDIVCMALSDHPNGEFVSPKTKKEFRVEAYPSFIPFIDRKKLTSHPYVSFRLLNLLLRLFTYLQNKITHCSCVGILQIFAPVCYAGHWWLWLINTRKRKCQILDPLHKIAPTDERKTINKFTVYFVSCDGCILSIQLGVSCPFIRGYVFSRLITYAGGKPLQKGEREKEIKSPYVKISGQKTSYDCAVYVMKWMEIIEPENIKKGKYQWDNWPQEEVDHYRVEYASRILFSEMNTQRDQAIRESSAIRLSKPSSILLSPFCQINSTDIESG</sequence>
<dbReference type="GO" id="GO:0008234">
    <property type="term" value="F:cysteine-type peptidase activity"/>
    <property type="evidence" value="ECO:0007669"/>
    <property type="project" value="InterPro"/>
</dbReference>
<keyword evidence="7" id="KW-1185">Reference proteome</keyword>
<accession>A0A445ACX4</accession>
<dbReference type="PANTHER" id="PTHR34835">
    <property type="entry name" value="OS07G0283600 PROTEIN-RELATED"/>
    <property type="match status" value="1"/>
</dbReference>
<feature type="compositionally biased region" description="Low complexity" evidence="4">
    <location>
        <begin position="1"/>
        <end position="13"/>
    </location>
</feature>
<feature type="compositionally biased region" description="Basic and acidic residues" evidence="4">
    <location>
        <begin position="328"/>
        <end position="349"/>
    </location>
</feature>
<feature type="compositionally biased region" description="Basic residues" evidence="4">
    <location>
        <begin position="437"/>
        <end position="452"/>
    </location>
</feature>
<feature type="compositionally biased region" description="Low complexity" evidence="4">
    <location>
        <begin position="359"/>
        <end position="378"/>
    </location>
</feature>
<feature type="domain" description="Ubiquitin-like protease family profile" evidence="5">
    <location>
        <begin position="831"/>
        <end position="1022"/>
    </location>
</feature>
<dbReference type="SUPFAM" id="SSF54001">
    <property type="entry name" value="Cysteine proteinases"/>
    <property type="match status" value="1"/>
</dbReference>
<evidence type="ECO:0000256" key="3">
    <source>
        <dbReference type="ARBA" id="ARBA00022801"/>
    </source>
</evidence>
<comment type="caution">
    <text evidence="6">The sequence shown here is derived from an EMBL/GenBank/DDBJ whole genome shotgun (WGS) entry which is preliminary data.</text>
</comment>
<feature type="compositionally biased region" description="Basic residues" evidence="4">
    <location>
        <begin position="389"/>
        <end position="405"/>
    </location>
</feature>
<keyword evidence="3" id="KW-0378">Hydrolase</keyword>
<dbReference type="PANTHER" id="PTHR34835:SF82">
    <property type="entry name" value="OS01G0826651 PROTEIN"/>
    <property type="match status" value="1"/>
</dbReference>
<evidence type="ECO:0000256" key="4">
    <source>
        <dbReference type="SAM" id="MobiDB-lite"/>
    </source>
</evidence>
<gene>
    <name evidence="6" type="ORF">Ahy_B02g057710</name>
</gene>
<reference evidence="6 7" key="1">
    <citation type="submission" date="2019-01" db="EMBL/GenBank/DDBJ databases">
        <title>Sequencing of cultivated peanut Arachis hypogaea provides insights into genome evolution and oil improvement.</title>
        <authorList>
            <person name="Chen X."/>
        </authorList>
    </citation>
    <scope>NUCLEOTIDE SEQUENCE [LARGE SCALE GENOMIC DNA]</scope>
    <source>
        <strain evidence="7">cv. Fuhuasheng</strain>
        <tissue evidence="6">Leaves</tissue>
    </source>
</reference>
<organism evidence="6 7">
    <name type="scientific">Arachis hypogaea</name>
    <name type="common">Peanut</name>
    <dbReference type="NCBI Taxonomy" id="3818"/>
    <lineage>
        <taxon>Eukaryota</taxon>
        <taxon>Viridiplantae</taxon>
        <taxon>Streptophyta</taxon>
        <taxon>Embryophyta</taxon>
        <taxon>Tracheophyta</taxon>
        <taxon>Spermatophyta</taxon>
        <taxon>Magnoliopsida</taxon>
        <taxon>eudicotyledons</taxon>
        <taxon>Gunneridae</taxon>
        <taxon>Pentapetalae</taxon>
        <taxon>rosids</taxon>
        <taxon>fabids</taxon>
        <taxon>Fabales</taxon>
        <taxon>Fabaceae</taxon>
        <taxon>Papilionoideae</taxon>
        <taxon>50 kb inversion clade</taxon>
        <taxon>dalbergioids sensu lato</taxon>
        <taxon>Dalbergieae</taxon>
        <taxon>Pterocarpus clade</taxon>
        <taxon>Arachis</taxon>
    </lineage>
</organism>
<feature type="compositionally biased region" description="Low complexity" evidence="4">
    <location>
        <begin position="614"/>
        <end position="630"/>
    </location>
</feature>
<dbReference type="PROSITE" id="PS50600">
    <property type="entry name" value="ULP_PROTEASE"/>
    <property type="match status" value="1"/>
</dbReference>
<evidence type="ECO:0000256" key="2">
    <source>
        <dbReference type="ARBA" id="ARBA00022670"/>
    </source>
</evidence>
<dbReference type="InterPro" id="IPR038765">
    <property type="entry name" value="Papain-like_cys_pep_sf"/>
</dbReference>
<proteinExistence type="inferred from homology"/>
<feature type="compositionally biased region" description="Polar residues" evidence="4">
    <location>
        <begin position="711"/>
        <end position="724"/>
    </location>
</feature>
<evidence type="ECO:0000313" key="6">
    <source>
        <dbReference type="EMBL" id="RYR24208.1"/>
    </source>
</evidence>
<feature type="region of interest" description="Disordered" evidence="4">
    <location>
        <begin position="327"/>
        <end position="570"/>
    </location>
</feature>